<organism evidence="2 3">
    <name type="scientific">Ladona fulva</name>
    <name type="common">Scarce chaser dragonfly</name>
    <name type="synonym">Libellula fulva</name>
    <dbReference type="NCBI Taxonomy" id="123851"/>
    <lineage>
        <taxon>Eukaryota</taxon>
        <taxon>Metazoa</taxon>
        <taxon>Ecdysozoa</taxon>
        <taxon>Arthropoda</taxon>
        <taxon>Hexapoda</taxon>
        <taxon>Insecta</taxon>
        <taxon>Pterygota</taxon>
        <taxon>Palaeoptera</taxon>
        <taxon>Odonata</taxon>
        <taxon>Epiprocta</taxon>
        <taxon>Anisoptera</taxon>
        <taxon>Libelluloidea</taxon>
        <taxon>Libellulidae</taxon>
        <taxon>Ladona</taxon>
    </lineage>
</organism>
<protein>
    <recommendedName>
        <fullName evidence="1">PiggyBac transposable element-derived protein domain-containing protein</fullName>
    </recommendedName>
</protein>
<dbReference type="AlphaFoldDB" id="A0A8K0KJW6"/>
<evidence type="ECO:0000313" key="3">
    <source>
        <dbReference type="Proteomes" id="UP000792457"/>
    </source>
</evidence>
<name>A0A8K0KJW6_LADFU</name>
<dbReference type="Pfam" id="PF13843">
    <property type="entry name" value="DDE_Tnp_1_7"/>
    <property type="match status" value="1"/>
</dbReference>
<dbReference type="OrthoDB" id="6758080at2759"/>
<evidence type="ECO:0000259" key="1">
    <source>
        <dbReference type="Pfam" id="PF13843"/>
    </source>
</evidence>
<dbReference type="Proteomes" id="UP000792457">
    <property type="component" value="Unassembled WGS sequence"/>
</dbReference>
<accession>A0A8K0KJW6</accession>
<proteinExistence type="predicted"/>
<sequence length="328" mass="38281">MAGLSRTAIEAELRAEDRSDLESSSDDEWSKCSFDKDELLHSHENEESEIASAVRCFWRQKQTEKVDKEWFDSTSEEIITYVGILIYMGVYDLSEAMDYWHNPDIECSIVKNCMTFRRFKKFTKYLHISDIEEEKLTTVEGYDVLQKVRPVLDIMDNFHEKYRPGRELVVDEAMVAFKGRHHIKQYIKNKPTKWGFKVWVLATPQGYVLRGNVYLGKKEIRNKGMLLGSQVVINLLDGVNLVRFLLQNKTYACATSQPSRKEWPTQSKMMKSLKLRRGEFKYLQSSGVTATVWCDNSETNQLVKSKHGETQKEYRKALYRQMIGDFTS</sequence>
<reference evidence="2" key="2">
    <citation type="submission" date="2017-10" db="EMBL/GenBank/DDBJ databases">
        <title>Ladona fulva Genome sequencing and assembly.</title>
        <authorList>
            <person name="Murali S."/>
            <person name="Richards S."/>
            <person name="Bandaranaike D."/>
            <person name="Bellair M."/>
            <person name="Blankenburg K."/>
            <person name="Chao H."/>
            <person name="Dinh H."/>
            <person name="Doddapaneni H."/>
            <person name="Dugan-Rocha S."/>
            <person name="Elkadiri S."/>
            <person name="Gnanaolivu R."/>
            <person name="Hernandez B."/>
            <person name="Skinner E."/>
            <person name="Javaid M."/>
            <person name="Lee S."/>
            <person name="Li M."/>
            <person name="Ming W."/>
            <person name="Munidasa M."/>
            <person name="Muniz J."/>
            <person name="Nguyen L."/>
            <person name="Hughes D."/>
            <person name="Osuji N."/>
            <person name="Pu L.-L."/>
            <person name="Puazo M."/>
            <person name="Qu C."/>
            <person name="Quiroz J."/>
            <person name="Raj R."/>
            <person name="Weissenberger G."/>
            <person name="Xin Y."/>
            <person name="Zou X."/>
            <person name="Han Y."/>
            <person name="Worley K."/>
            <person name="Muzny D."/>
            <person name="Gibbs R."/>
        </authorList>
    </citation>
    <scope>NUCLEOTIDE SEQUENCE</scope>
    <source>
        <strain evidence="2">Sampled in the wild</strain>
    </source>
</reference>
<dbReference type="InterPro" id="IPR029526">
    <property type="entry name" value="PGBD"/>
</dbReference>
<dbReference type="PANTHER" id="PTHR46599">
    <property type="entry name" value="PIGGYBAC TRANSPOSABLE ELEMENT-DERIVED PROTEIN 4"/>
    <property type="match status" value="1"/>
</dbReference>
<evidence type="ECO:0000313" key="2">
    <source>
        <dbReference type="EMBL" id="KAG8233638.1"/>
    </source>
</evidence>
<gene>
    <name evidence="2" type="ORF">J437_LFUL001049</name>
</gene>
<comment type="caution">
    <text evidence="2">The sequence shown here is derived from an EMBL/GenBank/DDBJ whole genome shotgun (WGS) entry which is preliminary data.</text>
</comment>
<dbReference type="PANTHER" id="PTHR46599:SF3">
    <property type="entry name" value="PIGGYBAC TRANSPOSABLE ELEMENT-DERIVED PROTEIN 4"/>
    <property type="match status" value="1"/>
</dbReference>
<feature type="domain" description="PiggyBac transposable element-derived protein" evidence="1">
    <location>
        <begin position="61"/>
        <end position="311"/>
    </location>
</feature>
<keyword evidence="3" id="KW-1185">Reference proteome</keyword>
<dbReference type="EMBL" id="KZ308731">
    <property type="protein sequence ID" value="KAG8233638.1"/>
    <property type="molecule type" value="Genomic_DNA"/>
</dbReference>
<reference evidence="2" key="1">
    <citation type="submission" date="2013-04" db="EMBL/GenBank/DDBJ databases">
        <authorList>
            <person name="Qu J."/>
            <person name="Murali S.C."/>
            <person name="Bandaranaike D."/>
            <person name="Bellair M."/>
            <person name="Blankenburg K."/>
            <person name="Chao H."/>
            <person name="Dinh H."/>
            <person name="Doddapaneni H."/>
            <person name="Downs B."/>
            <person name="Dugan-Rocha S."/>
            <person name="Elkadiri S."/>
            <person name="Gnanaolivu R.D."/>
            <person name="Hernandez B."/>
            <person name="Javaid M."/>
            <person name="Jayaseelan J.C."/>
            <person name="Lee S."/>
            <person name="Li M."/>
            <person name="Ming W."/>
            <person name="Munidasa M."/>
            <person name="Muniz J."/>
            <person name="Nguyen L."/>
            <person name="Ongeri F."/>
            <person name="Osuji N."/>
            <person name="Pu L.-L."/>
            <person name="Puazo M."/>
            <person name="Qu C."/>
            <person name="Quiroz J."/>
            <person name="Raj R."/>
            <person name="Weissenberger G."/>
            <person name="Xin Y."/>
            <person name="Zou X."/>
            <person name="Han Y."/>
            <person name="Richards S."/>
            <person name="Worley K."/>
            <person name="Muzny D."/>
            <person name="Gibbs R."/>
        </authorList>
    </citation>
    <scope>NUCLEOTIDE SEQUENCE</scope>
    <source>
        <strain evidence="2">Sampled in the wild</strain>
    </source>
</reference>